<evidence type="ECO:0000313" key="3">
    <source>
        <dbReference type="Proteomes" id="UP001465976"/>
    </source>
</evidence>
<organism evidence="2 3">
    <name type="scientific">Marasmius crinis-equi</name>
    <dbReference type="NCBI Taxonomy" id="585013"/>
    <lineage>
        <taxon>Eukaryota</taxon>
        <taxon>Fungi</taxon>
        <taxon>Dikarya</taxon>
        <taxon>Basidiomycota</taxon>
        <taxon>Agaricomycotina</taxon>
        <taxon>Agaricomycetes</taxon>
        <taxon>Agaricomycetidae</taxon>
        <taxon>Agaricales</taxon>
        <taxon>Marasmiineae</taxon>
        <taxon>Marasmiaceae</taxon>
        <taxon>Marasmius</taxon>
    </lineage>
</organism>
<evidence type="ECO:0000256" key="1">
    <source>
        <dbReference type="SAM" id="MobiDB-lite"/>
    </source>
</evidence>
<evidence type="ECO:0000313" key="2">
    <source>
        <dbReference type="EMBL" id="KAL0569759.1"/>
    </source>
</evidence>
<feature type="region of interest" description="Disordered" evidence="1">
    <location>
        <begin position="400"/>
        <end position="516"/>
    </location>
</feature>
<proteinExistence type="predicted"/>
<gene>
    <name evidence="2" type="ORF">V5O48_012202</name>
</gene>
<sequence>MSTTTTIADPFNGEETQLPPPSESVHNSPFQSSTSCSLSSSTTTPGAPPPQQQIEGRDFNPRRNGEVDFPMPDVFDAEGVVVRMPGMGDAERALKSKSLKTKKLNTACINALGHRADQEEAIGNKTGVRLPRVKKMLGTVQRIKNMKKPSPYNAALQAKAKEVNAGRAPGSKVSLKELHQLTKSNSELMKKVGNEAEAQKLVEETVAVRDDRMRGMRGSNKIAANDASKTLSNLNAEADDLSSRTGAVTFGVVCRGSYESTIEAGFYGRGPIADFLQAHFNVSIWDFVAMLEGYACQREKLGTKGLSADATKSHIAGLIQADLESITGHSPPMSYVNYEREIVHKYHVVIRGWPTATVPFRAPHNLNAAQARELHDLWKSGVCHWEKLSRKEQLDLKRRIEEEDANGQGPRPKKTRKDKGGVHQKQSGVGGGRRSRKVVSAPTVEDVGDEELEEEPENAVPLPSASCRPRPQPRRIVRKEAAPPSQALDEEEEEMEDVTVHAREEADGMEEDGIVE</sequence>
<feature type="compositionally biased region" description="Acidic residues" evidence="1">
    <location>
        <begin position="507"/>
        <end position="516"/>
    </location>
</feature>
<keyword evidence="3" id="KW-1185">Reference proteome</keyword>
<feature type="region of interest" description="Disordered" evidence="1">
    <location>
        <begin position="1"/>
        <end position="69"/>
    </location>
</feature>
<feature type="compositionally biased region" description="Acidic residues" evidence="1">
    <location>
        <begin position="446"/>
        <end position="457"/>
    </location>
</feature>
<dbReference type="EMBL" id="JBAHYK010001057">
    <property type="protein sequence ID" value="KAL0569759.1"/>
    <property type="molecule type" value="Genomic_DNA"/>
</dbReference>
<dbReference type="Proteomes" id="UP001465976">
    <property type="component" value="Unassembled WGS sequence"/>
</dbReference>
<feature type="compositionally biased region" description="Acidic residues" evidence="1">
    <location>
        <begin position="488"/>
        <end position="497"/>
    </location>
</feature>
<comment type="caution">
    <text evidence="2">The sequence shown here is derived from an EMBL/GenBank/DDBJ whole genome shotgun (WGS) entry which is preliminary data.</text>
</comment>
<feature type="compositionally biased region" description="Low complexity" evidence="1">
    <location>
        <begin position="32"/>
        <end position="45"/>
    </location>
</feature>
<name>A0ABR3F3F3_9AGAR</name>
<accession>A0ABR3F3F3</accession>
<reference evidence="2 3" key="1">
    <citation type="submission" date="2024-02" db="EMBL/GenBank/DDBJ databases">
        <title>A draft genome for the cacao thread blight pathogen Marasmius crinis-equi.</title>
        <authorList>
            <person name="Cohen S.P."/>
            <person name="Baruah I.K."/>
            <person name="Amoako-Attah I."/>
            <person name="Bukari Y."/>
            <person name="Meinhardt L.W."/>
            <person name="Bailey B.A."/>
        </authorList>
    </citation>
    <scope>NUCLEOTIDE SEQUENCE [LARGE SCALE GENOMIC DNA]</scope>
    <source>
        <strain evidence="2 3">GH-76</strain>
    </source>
</reference>
<feature type="compositionally biased region" description="Basic and acidic residues" evidence="1">
    <location>
        <begin position="55"/>
        <end position="66"/>
    </location>
</feature>
<protein>
    <submittedName>
        <fullName evidence="2">Uncharacterized protein</fullName>
    </submittedName>
</protein>